<evidence type="ECO:0000256" key="1">
    <source>
        <dbReference type="SAM" id="MobiDB-lite"/>
    </source>
</evidence>
<comment type="caution">
    <text evidence="2">The sequence shown here is derived from an EMBL/GenBank/DDBJ whole genome shotgun (WGS) entry which is preliminary data.</text>
</comment>
<reference evidence="2" key="1">
    <citation type="journal article" date="2015" name="Nature">
        <title>Complex archaea that bridge the gap between prokaryotes and eukaryotes.</title>
        <authorList>
            <person name="Spang A."/>
            <person name="Saw J.H."/>
            <person name="Jorgensen S.L."/>
            <person name="Zaremba-Niedzwiedzka K."/>
            <person name="Martijn J."/>
            <person name="Lind A.E."/>
            <person name="van Eijk R."/>
            <person name="Schleper C."/>
            <person name="Guy L."/>
            <person name="Ettema T.J."/>
        </authorList>
    </citation>
    <scope>NUCLEOTIDE SEQUENCE</scope>
</reference>
<evidence type="ECO:0000313" key="2">
    <source>
        <dbReference type="EMBL" id="KKM83344.1"/>
    </source>
</evidence>
<accession>A0A0F9KMP1</accession>
<protein>
    <submittedName>
        <fullName evidence="2">Uncharacterized protein</fullName>
    </submittedName>
</protein>
<sequence>MEDFAPISKREESVPCSECGKSSPRSYVSSMSSKTQVGDKPRKSVAMGVHPSQIEEAMKRFPGSRYDKNGHLEIANRAEKKVRLKQRNYVEY</sequence>
<feature type="compositionally biased region" description="Low complexity" evidence="1">
    <location>
        <begin position="22"/>
        <end position="33"/>
    </location>
</feature>
<name>A0A0F9KMP1_9ZZZZ</name>
<dbReference type="AlphaFoldDB" id="A0A0F9KMP1"/>
<gene>
    <name evidence="2" type="ORF">LCGC14_1310370</name>
</gene>
<dbReference type="EMBL" id="LAZR01007728">
    <property type="protein sequence ID" value="KKM83344.1"/>
    <property type="molecule type" value="Genomic_DNA"/>
</dbReference>
<feature type="region of interest" description="Disordered" evidence="1">
    <location>
        <begin position="1"/>
        <end position="47"/>
    </location>
</feature>
<organism evidence="2">
    <name type="scientific">marine sediment metagenome</name>
    <dbReference type="NCBI Taxonomy" id="412755"/>
    <lineage>
        <taxon>unclassified sequences</taxon>
        <taxon>metagenomes</taxon>
        <taxon>ecological metagenomes</taxon>
    </lineage>
</organism>
<proteinExistence type="predicted"/>